<protein>
    <submittedName>
        <fullName evidence="1">PAPS-dependent sulfotransferase Stf3</fullName>
        <ecNumber evidence="1">2.8.2.-</ecNumber>
    </submittedName>
</protein>
<dbReference type="GO" id="GO:0016740">
    <property type="term" value="F:transferase activity"/>
    <property type="evidence" value="ECO:0007669"/>
    <property type="project" value="UniProtKB-KW"/>
</dbReference>
<dbReference type="Gene3D" id="3.40.50.300">
    <property type="entry name" value="P-loop containing nucleotide triphosphate hydrolases"/>
    <property type="match status" value="1"/>
</dbReference>
<dbReference type="PANTHER" id="PTHR36451:SF1">
    <property type="entry name" value="OMEGA-HYDROXY-BETA-DIHYDROMENAQUINONE-9 SULFOTRANSFERASE STF3"/>
    <property type="match status" value="1"/>
</dbReference>
<name>A0A1Z3HSB5_9CYAN</name>
<sequence>MGCIFPRHFQRNLEAGLFFDHCSPQQIKGWEWAITHFLDKLQRQHPHQQLLIKNPVYTGRIAQLRRLWPQAKFIHIYRNPYLVFQSTRNFYQKLLQELALQSCDAVPIDQVILSTYPRLMTSLLQDSAALPEHDFVELRFEDFEADPLTHLEHSYSQLQLDGFQQARPHFIAHLKSRQGYRKNRYTFTAETLEQVQTHWQPFLDRWGYQPPAE</sequence>
<evidence type="ECO:0000313" key="1">
    <source>
        <dbReference type="EMBL" id="ASC73203.1"/>
    </source>
</evidence>
<accession>A0A1Z3HSB5</accession>
<gene>
    <name evidence="1" type="primary">stf3</name>
    <name evidence="1" type="ORF">XM38_041650</name>
</gene>
<dbReference type="EMBL" id="CP021983">
    <property type="protein sequence ID" value="ASC73203.1"/>
    <property type="molecule type" value="Genomic_DNA"/>
</dbReference>
<dbReference type="RefSeq" id="WP_202978930.1">
    <property type="nucleotide sequence ID" value="NZ_CP021983.2"/>
</dbReference>
<reference evidence="1 2" key="1">
    <citation type="journal article" date="2016" name="Biochim. Biophys. Acta">
        <title>Characterization of red-shifted phycobilisomes isolated from the chlorophyll f-containing cyanobacterium Halomicronema hongdechloris.</title>
        <authorList>
            <person name="Li Y."/>
            <person name="Lin Y."/>
            <person name="Garvey C.J."/>
            <person name="Birch D."/>
            <person name="Corkery R.W."/>
            <person name="Loughlin P.C."/>
            <person name="Scheer H."/>
            <person name="Willows R.D."/>
            <person name="Chen M."/>
        </authorList>
    </citation>
    <scope>NUCLEOTIDE SEQUENCE [LARGE SCALE GENOMIC DNA]</scope>
    <source>
        <strain evidence="1 2">C2206</strain>
    </source>
</reference>
<dbReference type="EC" id="2.8.2.-" evidence="1"/>
<dbReference type="Pfam" id="PF13469">
    <property type="entry name" value="Sulfotransfer_3"/>
    <property type="match status" value="1"/>
</dbReference>
<keyword evidence="1" id="KW-0808">Transferase</keyword>
<organism evidence="1 2">
    <name type="scientific">Halomicronema hongdechloris C2206</name>
    <dbReference type="NCBI Taxonomy" id="1641165"/>
    <lineage>
        <taxon>Bacteria</taxon>
        <taxon>Bacillati</taxon>
        <taxon>Cyanobacteriota</taxon>
        <taxon>Cyanophyceae</taxon>
        <taxon>Nodosilineales</taxon>
        <taxon>Nodosilineaceae</taxon>
        <taxon>Halomicronema</taxon>
    </lineage>
</organism>
<proteinExistence type="predicted"/>
<dbReference type="PANTHER" id="PTHR36451">
    <property type="entry name" value="PAPS-DEPENDENT SULFOTRANSFERASE STF3"/>
    <property type="match status" value="1"/>
</dbReference>
<dbReference type="InterPro" id="IPR052736">
    <property type="entry name" value="Stf3_sulfotransferase"/>
</dbReference>
<dbReference type="KEGG" id="hhg:XM38_041650"/>
<dbReference type="SUPFAM" id="SSF52540">
    <property type="entry name" value="P-loop containing nucleoside triphosphate hydrolases"/>
    <property type="match status" value="1"/>
</dbReference>
<dbReference type="AlphaFoldDB" id="A0A1Z3HSB5"/>
<keyword evidence="2" id="KW-1185">Reference proteome</keyword>
<dbReference type="Proteomes" id="UP000191901">
    <property type="component" value="Chromosome"/>
</dbReference>
<evidence type="ECO:0000313" key="2">
    <source>
        <dbReference type="Proteomes" id="UP000191901"/>
    </source>
</evidence>
<dbReference type="InterPro" id="IPR027417">
    <property type="entry name" value="P-loop_NTPase"/>
</dbReference>